<feature type="signal peptide" evidence="3">
    <location>
        <begin position="1"/>
        <end position="20"/>
    </location>
</feature>
<comment type="similarity">
    <text evidence="1">Belongs to the TolB family.</text>
</comment>
<dbReference type="eggNOG" id="COG0823">
    <property type="taxonomic scope" value="Bacteria"/>
</dbReference>
<evidence type="ECO:0000313" key="6">
    <source>
        <dbReference type="Proteomes" id="UP000077603"/>
    </source>
</evidence>
<dbReference type="Proteomes" id="UP000077603">
    <property type="component" value="Chromosome"/>
</dbReference>
<dbReference type="Pfam" id="PF01979">
    <property type="entry name" value="Amidohydro_1"/>
    <property type="match status" value="1"/>
</dbReference>
<keyword evidence="3" id="KW-0732">Signal</keyword>
<organism evidence="5 6">
    <name type="scientific">Brevundimonas naejangsanensis</name>
    <dbReference type="NCBI Taxonomy" id="588932"/>
    <lineage>
        <taxon>Bacteria</taxon>
        <taxon>Pseudomonadati</taxon>
        <taxon>Pseudomonadota</taxon>
        <taxon>Alphaproteobacteria</taxon>
        <taxon>Caulobacterales</taxon>
        <taxon>Caulobacteraceae</taxon>
        <taxon>Brevundimonas</taxon>
    </lineage>
</organism>
<dbReference type="eggNOG" id="COG1228">
    <property type="taxonomic scope" value="Bacteria"/>
</dbReference>
<dbReference type="Gene3D" id="2.30.40.10">
    <property type="entry name" value="Urease, subunit C, domain 1"/>
    <property type="match status" value="1"/>
</dbReference>
<dbReference type="STRING" id="588932.DA69_07885"/>
<dbReference type="Gene3D" id="3.40.50.10910">
    <property type="entry name" value="Amidohydrolase"/>
    <property type="match status" value="1"/>
</dbReference>
<feature type="region of interest" description="Disordered" evidence="2">
    <location>
        <begin position="239"/>
        <end position="258"/>
    </location>
</feature>
<dbReference type="InterPro" id="IPR011042">
    <property type="entry name" value="6-blade_b-propeller_TolB-like"/>
</dbReference>
<dbReference type="InterPro" id="IPR011659">
    <property type="entry name" value="WD40"/>
</dbReference>
<evidence type="ECO:0000259" key="4">
    <source>
        <dbReference type="Pfam" id="PF01979"/>
    </source>
</evidence>
<dbReference type="Gene3D" id="1.20.58.520">
    <property type="entry name" value="Amidohydrolase"/>
    <property type="match status" value="1"/>
</dbReference>
<evidence type="ECO:0000256" key="1">
    <source>
        <dbReference type="ARBA" id="ARBA00009820"/>
    </source>
</evidence>
<dbReference type="PANTHER" id="PTHR36842">
    <property type="entry name" value="PROTEIN TOLB HOMOLOG"/>
    <property type="match status" value="1"/>
</dbReference>
<reference evidence="5 6" key="1">
    <citation type="journal article" date="2014" name="Genome Announc.">
        <title>Genome Sequence of a Promising Hydrogen-Producing Facultative Anaerobic Bacterium, Brevundimonas naejangsanensis Strain B1.</title>
        <authorList>
            <person name="Su H."/>
            <person name="Zhang T."/>
            <person name="Bao M."/>
            <person name="Jiang Y."/>
            <person name="Wang Y."/>
            <person name="Tan T."/>
        </authorList>
    </citation>
    <scope>NUCLEOTIDE SEQUENCE [LARGE SCALE GENOMIC DNA]</scope>
    <source>
        <strain evidence="5 6">B1</strain>
    </source>
</reference>
<accession>A0A172Y6H8</accession>
<dbReference type="InterPro" id="IPR011059">
    <property type="entry name" value="Metal-dep_hydrolase_composite"/>
</dbReference>
<feature type="domain" description="Amidohydrolase-related" evidence="4">
    <location>
        <begin position="713"/>
        <end position="1045"/>
    </location>
</feature>
<dbReference type="SUPFAM" id="SSF51338">
    <property type="entry name" value="Composite domain of metallo-dependent hydrolases"/>
    <property type="match status" value="1"/>
</dbReference>
<evidence type="ECO:0000313" key="5">
    <source>
        <dbReference type="EMBL" id="ANF54665.1"/>
    </source>
</evidence>
<feature type="chain" id="PRO_5008004346" evidence="3">
    <location>
        <begin position="21"/>
        <end position="1088"/>
    </location>
</feature>
<dbReference type="InterPro" id="IPR006680">
    <property type="entry name" value="Amidohydro-rel"/>
</dbReference>
<evidence type="ECO:0000256" key="3">
    <source>
        <dbReference type="SAM" id="SignalP"/>
    </source>
</evidence>
<dbReference type="PANTHER" id="PTHR36842:SF1">
    <property type="entry name" value="PROTEIN TOLB"/>
    <property type="match status" value="1"/>
</dbReference>
<dbReference type="AlphaFoldDB" id="A0A172Y6H8"/>
<keyword evidence="6" id="KW-1185">Reference proteome</keyword>
<dbReference type="SUPFAM" id="SSF51556">
    <property type="entry name" value="Metallo-dependent hydrolases"/>
    <property type="match status" value="1"/>
</dbReference>
<keyword evidence="5" id="KW-0378">Hydrolase</keyword>
<dbReference type="KEGG" id="bne:DA69_07885"/>
<protein>
    <submittedName>
        <fullName evidence="5">Amidohydrolase</fullName>
    </submittedName>
</protein>
<gene>
    <name evidence="5" type="ORF">DA69_07885</name>
</gene>
<proteinExistence type="inferred from homology"/>
<dbReference type="SUPFAM" id="SSF82171">
    <property type="entry name" value="DPP6 N-terminal domain-like"/>
    <property type="match status" value="2"/>
</dbReference>
<name>A0A172Y6H8_9CAUL</name>
<dbReference type="Gene3D" id="2.120.10.30">
    <property type="entry name" value="TolB, C-terminal domain"/>
    <property type="match status" value="3"/>
</dbReference>
<dbReference type="GO" id="GO:0016810">
    <property type="term" value="F:hydrolase activity, acting on carbon-nitrogen (but not peptide) bonds"/>
    <property type="evidence" value="ECO:0007669"/>
    <property type="project" value="InterPro"/>
</dbReference>
<dbReference type="Gene3D" id="3.30.110.90">
    <property type="entry name" value="Amidohydrolase"/>
    <property type="match status" value="1"/>
</dbReference>
<dbReference type="RefSeq" id="WP_029972681.1">
    <property type="nucleotide sequence ID" value="NZ_CP015614.1"/>
</dbReference>
<evidence type="ECO:0000256" key="2">
    <source>
        <dbReference type="SAM" id="MobiDB-lite"/>
    </source>
</evidence>
<dbReference type="Pfam" id="PF07676">
    <property type="entry name" value="PD40"/>
    <property type="match status" value="4"/>
</dbReference>
<sequence length="1088" mass="119737">MKRVLLTTAAALTVAFPAFAQDPNSATTPKWDVQNPTGGAQRDININVDEGTWMAVDVSSDGREIVFDLLGDIYVMPIGGGEARPIASGVAWDMQPRYSPDGRFIAFTSDRGGGENLWVMDRDGSNPRQVSNETFRLLNSPAWTPDSQFVVGRKHFTSSRSLGAGEMWMYHRSGGGSGVQLTERRTQQKDTGEPAFSPDGRYMYFSDDATPGGVFDYSKDPNTQLYVIRRLDRETGEIKPFVTGPGGSVRPTPSPDGKSLAFVRRDRYQSVLYVMDLESGRETPIYDGLDRDMQETWAIHGVYPGFAWTPDNGSIVIWAGGKIRRIDVASKAVSEIPFRVTDTRRVQETARFPVEVAPDQFEVKMIRWAQTSPDGSKVVFEALGNLWVRDLRNGVAGTPRRLTRQSDHFELYPSWSRDGRSIVYTTWNDDKLGSIRVVPVAGGEGRTITTNPGHYLEPRFSPDGQTVVYRTSSDGYLRSALWSREPGIYRVSVRGGEPVKITDSGTTPQFGASNDRIFVSAREGDKRVLRSMNLSGGDVRNHLSSEWAAEFSVSPDEQWIAWTERFNAYIAPFASTGRAITVGADTKALPQTRVTRDAGEWLHWSGDSSRLQWSLGPELFSRPLSESFAFVDGAPAALPKPAEHGIKIGFTADYARPSGVTVLSGARLITMKGEEVIEDGVVVINGNRIEAIGPRGSVTVPAGARVMDMAGKTIIPGLVDAHWHGRMGSDEIIPQQSWVNYAALAFGVTTLHDPSNDTSEIFAHSELAKAGRVVAPRIFSTGTILYGAATPTTAVVNNLDDARSHLRRMQAAGAWSVKSYNQPRREQRQQILQAARELGMMVVPEGGSLYNVNMSMLVDGHTTIEHSVPVARMYDDAVQLWSQTGTAYTPTLIVGFGGAWGENHWYEVTDVWKDPILSQYVPRRILDDRSRRPVKTPPEELNHISIARESKRLMDQGVSVQIGAHGQREGLGAHWELWMFEQGGMSAHEALRVGTINGARALGMDKDIGSLEAGKLADLVVLDANPLVNLRDSTKISHTMINGRLYDNHMNEVGGPQRKPFWFESEDGQAWSASGTATAAESHGHTHD</sequence>
<dbReference type="InterPro" id="IPR032466">
    <property type="entry name" value="Metal_Hydrolase"/>
</dbReference>
<dbReference type="EMBL" id="CP015614">
    <property type="protein sequence ID" value="ANF54665.1"/>
    <property type="molecule type" value="Genomic_DNA"/>
</dbReference>
<dbReference type="OrthoDB" id="9758793at2"/>